<dbReference type="PROSITE" id="PS51419">
    <property type="entry name" value="RAB"/>
    <property type="match status" value="1"/>
</dbReference>
<reference evidence="3 4" key="1">
    <citation type="journal article" date="2022" name="Mar. Drugs">
        <title>Bioassay-Guided Fractionation Leads to the Detection of Cholic Acid Generated by the Rare Thalassomonas sp.</title>
        <authorList>
            <person name="Pheiffer F."/>
            <person name="Schneider Y.K."/>
            <person name="Hansen E.H."/>
            <person name="Andersen J.H."/>
            <person name="Isaksson J."/>
            <person name="Busche T."/>
            <person name="R C."/>
            <person name="Kalinowski J."/>
            <person name="Zyl L.V."/>
            <person name="Trindade M."/>
        </authorList>
    </citation>
    <scope>NUCLEOTIDE SEQUENCE [LARGE SCALE GENOMIC DNA]</scope>
    <source>
        <strain evidence="3 4">A5K-61T</strain>
    </source>
</reference>
<evidence type="ECO:0000256" key="2">
    <source>
        <dbReference type="ARBA" id="ARBA00023134"/>
    </source>
</evidence>
<keyword evidence="1" id="KW-0547">Nucleotide-binding</keyword>
<dbReference type="InterPro" id="IPR005225">
    <property type="entry name" value="Small_GTP-bd"/>
</dbReference>
<dbReference type="SMART" id="SM00175">
    <property type="entry name" value="RAB"/>
    <property type="match status" value="1"/>
</dbReference>
<evidence type="ECO:0000313" key="3">
    <source>
        <dbReference type="EMBL" id="WDE09568.1"/>
    </source>
</evidence>
<dbReference type="RefSeq" id="WP_274049524.1">
    <property type="nucleotide sequence ID" value="NZ_CP059693.1"/>
</dbReference>
<dbReference type="SMART" id="SM00173">
    <property type="entry name" value="RAS"/>
    <property type="match status" value="1"/>
</dbReference>
<name>A0ABY7V7D8_9GAMM</name>
<evidence type="ECO:0000256" key="1">
    <source>
        <dbReference type="ARBA" id="ARBA00022741"/>
    </source>
</evidence>
<dbReference type="InterPro" id="IPR027417">
    <property type="entry name" value="P-loop_NTPase"/>
</dbReference>
<dbReference type="InterPro" id="IPR050227">
    <property type="entry name" value="Rab"/>
</dbReference>
<dbReference type="NCBIfam" id="TIGR00231">
    <property type="entry name" value="small_GTP"/>
    <property type="match status" value="1"/>
</dbReference>
<proteinExistence type="predicted"/>
<organism evidence="3 4">
    <name type="scientific">Thalassomonas haliotis</name>
    <dbReference type="NCBI Taxonomy" id="485448"/>
    <lineage>
        <taxon>Bacteria</taxon>
        <taxon>Pseudomonadati</taxon>
        <taxon>Pseudomonadota</taxon>
        <taxon>Gammaproteobacteria</taxon>
        <taxon>Alteromonadales</taxon>
        <taxon>Colwelliaceae</taxon>
        <taxon>Thalassomonas</taxon>
    </lineage>
</organism>
<sequence>MIQKKICLLGASSVGKTSLVKQFVEGIFNEKYLTSIGVKVDKKMVSLADEQVQLMLWDIEGHDRYHVFQERYLRGAAAYIIVVDQTRASSLLEGVDIHALARQTINGPAILAINKNDLIPAWHLDDSEYKSFAPLFDLQFSTSAKTGEQVEAMFLAITELLHRNKKDDITT</sequence>
<protein>
    <submittedName>
        <fullName evidence="3">GTP-binding protein</fullName>
    </submittedName>
</protein>
<dbReference type="InterPro" id="IPR001806">
    <property type="entry name" value="Small_GTPase"/>
</dbReference>
<dbReference type="Proteomes" id="UP001215231">
    <property type="component" value="Chromosome"/>
</dbReference>
<keyword evidence="4" id="KW-1185">Reference proteome</keyword>
<accession>A0ABY7V7D8</accession>
<dbReference type="PANTHER" id="PTHR47977">
    <property type="entry name" value="RAS-RELATED PROTEIN RAB"/>
    <property type="match status" value="1"/>
</dbReference>
<dbReference type="SUPFAM" id="SSF52540">
    <property type="entry name" value="P-loop containing nucleoside triphosphate hydrolases"/>
    <property type="match status" value="1"/>
</dbReference>
<evidence type="ECO:0000313" key="4">
    <source>
        <dbReference type="Proteomes" id="UP001215231"/>
    </source>
</evidence>
<dbReference type="CDD" id="cd00154">
    <property type="entry name" value="Rab"/>
    <property type="match status" value="1"/>
</dbReference>
<keyword evidence="2" id="KW-0342">GTP-binding</keyword>
<dbReference type="Gene3D" id="3.40.50.300">
    <property type="entry name" value="P-loop containing nucleotide triphosphate hydrolases"/>
    <property type="match status" value="1"/>
</dbReference>
<dbReference type="PRINTS" id="PR00449">
    <property type="entry name" value="RASTRNSFRMNG"/>
</dbReference>
<dbReference type="EMBL" id="CP059693">
    <property type="protein sequence ID" value="WDE09568.1"/>
    <property type="molecule type" value="Genomic_DNA"/>
</dbReference>
<dbReference type="Pfam" id="PF00071">
    <property type="entry name" value="Ras"/>
    <property type="match status" value="1"/>
</dbReference>
<gene>
    <name evidence="3" type="ORF">H3N35_14615</name>
</gene>